<keyword evidence="4" id="KW-1185">Reference proteome</keyword>
<protein>
    <submittedName>
        <fullName evidence="3">Uncharacterized protein</fullName>
    </submittedName>
</protein>
<reference evidence="4" key="1">
    <citation type="submission" date="2017-01" db="EMBL/GenBank/DDBJ databases">
        <title>Comparative genomics of anhydrobiosis in the tardigrade Hypsibius dujardini.</title>
        <authorList>
            <person name="Yoshida Y."/>
            <person name="Koutsovoulos G."/>
            <person name="Laetsch D."/>
            <person name="Stevens L."/>
            <person name="Kumar S."/>
            <person name="Horikawa D."/>
            <person name="Ishino K."/>
            <person name="Komine S."/>
            <person name="Tomita M."/>
            <person name="Blaxter M."/>
            <person name="Arakawa K."/>
        </authorList>
    </citation>
    <scope>NUCLEOTIDE SEQUENCE [LARGE SCALE GENOMIC DNA]</scope>
    <source>
        <strain evidence="4">Z151</strain>
    </source>
</reference>
<feature type="transmembrane region" description="Helical" evidence="1">
    <location>
        <begin position="218"/>
        <end position="240"/>
    </location>
</feature>
<feature type="chain" id="PRO_5013229761" evidence="2">
    <location>
        <begin position="26"/>
        <end position="266"/>
    </location>
</feature>
<evidence type="ECO:0000256" key="2">
    <source>
        <dbReference type="SAM" id="SignalP"/>
    </source>
</evidence>
<name>A0A1W0XEQ0_HYPEX</name>
<dbReference type="AlphaFoldDB" id="A0A1W0XEQ0"/>
<evidence type="ECO:0000256" key="1">
    <source>
        <dbReference type="SAM" id="Phobius"/>
    </source>
</evidence>
<comment type="caution">
    <text evidence="3">The sequence shown here is derived from an EMBL/GenBank/DDBJ whole genome shotgun (WGS) entry which is preliminary data.</text>
</comment>
<keyword evidence="1" id="KW-0472">Membrane</keyword>
<organism evidence="3 4">
    <name type="scientific">Hypsibius exemplaris</name>
    <name type="common">Freshwater tardigrade</name>
    <dbReference type="NCBI Taxonomy" id="2072580"/>
    <lineage>
        <taxon>Eukaryota</taxon>
        <taxon>Metazoa</taxon>
        <taxon>Ecdysozoa</taxon>
        <taxon>Tardigrada</taxon>
        <taxon>Eutardigrada</taxon>
        <taxon>Parachela</taxon>
        <taxon>Hypsibioidea</taxon>
        <taxon>Hypsibiidae</taxon>
        <taxon>Hypsibius</taxon>
    </lineage>
</organism>
<proteinExistence type="predicted"/>
<sequence length="266" mass="29003">MKNHHPLPMITILVTAILSLQPVMTINSTPPTRINVIGCAEMEQAGPRSEKDEKQIRQVKSGILVPFHKEQHAFPVGHNYEQILACQRGHTFYFCNADSIWLRQLGSTATGFGGILINQGGPGTFVENPQAWLGDISLSADVYCCRSPVLPRDCSRGFELVYGDKTNPIPVTVAVSETSPSTDATTDTPTDITTMLKSSPASMASTQTGGIPAQQSNYVLIAGLVFADVVLVVFGFVLWWKYCRPCNCRWGGVYEPADQNETPVCP</sequence>
<dbReference type="Proteomes" id="UP000192578">
    <property type="component" value="Unassembled WGS sequence"/>
</dbReference>
<evidence type="ECO:0000313" key="3">
    <source>
        <dbReference type="EMBL" id="OQV25842.1"/>
    </source>
</evidence>
<keyword evidence="1" id="KW-0812">Transmembrane</keyword>
<feature type="signal peptide" evidence="2">
    <location>
        <begin position="1"/>
        <end position="25"/>
    </location>
</feature>
<keyword evidence="2" id="KW-0732">Signal</keyword>
<dbReference type="EMBL" id="MTYJ01000002">
    <property type="protein sequence ID" value="OQV25842.1"/>
    <property type="molecule type" value="Genomic_DNA"/>
</dbReference>
<gene>
    <name evidence="3" type="ORF">BV898_00767</name>
</gene>
<evidence type="ECO:0000313" key="4">
    <source>
        <dbReference type="Proteomes" id="UP000192578"/>
    </source>
</evidence>
<accession>A0A1W0XEQ0</accession>
<keyword evidence="1" id="KW-1133">Transmembrane helix</keyword>